<organism evidence="3 4">
    <name type="scientific">Motilibacter rhizosphaerae</name>
    <dbReference type="NCBI Taxonomy" id="598652"/>
    <lineage>
        <taxon>Bacteria</taxon>
        <taxon>Bacillati</taxon>
        <taxon>Actinomycetota</taxon>
        <taxon>Actinomycetes</taxon>
        <taxon>Motilibacterales</taxon>
        <taxon>Motilibacteraceae</taxon>
        <taxon>Motilibacter</taxon>
    </lineage>
</organism>
<dbReference type="EMBL" id="SGXD01000001">
    <property type="protein sequence ID" value="RZS91531.1"/>
    <property type="molecule type" value="Genomic_DNA"/>
</dbReference>
<keyword evidence="1" id="KW-0328">Glycosyltransferase</keyword>
<dbReference type="CDD" id="cd03789">
    <property type="entry name" value="GT9_LPS_heptosyltransferase"/>
    <property type="match status" value="1"/>
</dbReference>
<accession>A0A4Q7NW79</accession>
<dbReference type="Gene3D" id="3.40.50.2000">
    <property type="entry name" value="Glycogen Phosphorylase B"/>
    <property type="match status" value="2"/>
</dbReference>
<name>A0A4Q7NW79_9ACTN</name>
<reference evidence="3 4" key="1">
    <citation type="submission" date="2019-02" db="EMBL/GenBank/DDBJ databases">
        <title>Genomic Encyclopedia of Type Strains, Phase IV (KMG-IV): sequencing the most valuable type-strain genomes for metagenomic binning, comparative biology and taxonomic classification.</title>
        <authorList>
            <person name="Goeker M."/>
        </authorList>
    </citation>
    <scope>NUCLEOTIDE SEQUENCE [LARGE SCALE GENOMIC DNA]</scope>
    <source>
        <strain evidence="3 4">DSM 45622</strain>
    </source>
</reference>
<dbReference type="GO" id="GO:0009244">
    <property type="term" value="P:lipopolysaccharide core region biosynthetic process"/>
    <property type="evidence" value="ECO:0007669"/>
    <property type="project" value="TreeGrafter"/>
</dbReference>
<comment type="caution">
    <text evidence="3">The sequence shown here is derived from an EMBL/GenBank/DDBJ whole genome shotgun (WGS) entry which is preliminary data.</text>
</comment>
<evidence type="ECO:0000256" key="2">
    <source>
        <dbReference type="ARBA" id="ARBA00022679"/>
    </source>
</evidence>
<dbReference type="PANTHER" id="PTHR30160:SF1">
    <property type="entry name" value="LIPOPOLYSACCHARIDE 1,2-N-ACETYLGLUCOSAMINETRANSFERASE-RELATED"/>
    <property type="match status" value="1"/>
</dbReference>
<proteinExistence type="predicted"/>
<dbReference type="PANTHER" id="PTHR30160">
    <property type="entry name" value="TETRAACYLDISACCHARIDE 4'-KINASE-RELATED"/>
    <property type="match status" value="1"/>
</dbReference>
<evidence type="ECO:0000313" key="3">
    <source>
        <dbReference type="EMBL" id="RZS91531.1"/>
    </source>
</evidence>
<dbReference type="GO" id="GO:0008713">
    <property type="term" value="F:ADP-heptose-lipopolysaccharide heptosyltransferase activity"/>
    <property type="evidence" value="ECO:0007669"/>
    <property type="project" value="TreeGrafter"/>
</dbReference>
<dbReference type="Proteomes" id="UP000293638">
    <property type="component" value="Unassembled WGS sequence"/>
</dbReference>
<dbReference type="AlphaFoldDB" id="A0A4Q7NW79"/>
<evidence type="ECO:0000313" key="4">
    <source>
        <dbReference type="Proteomes" id="UP000293638"/>
    </source>
</evidence>
<dbReference type="RefSeq" id="WP_231116029.1">
    <property type="nucleotide sequence ID" value="NZ_SGXD01000001.1"/>
</dbReference>
<dbReference type="Pfam" id="PF01075">
    <property type="entry name" value="Glyco_transf_9"/>
    <property type="match status" value="1"/>
</dbReference>
<dbReference type="InterPro" id="IPR051199">
    <property type="entry name" value="LPS_LOS_Heptosyltrfase"/>
</dbReference>
<keyword evidence="4" id="KW-1185">Reference proteome</keyword>
<dbReference type="GO" id="GO:0005829">
    <property type="term" value="C:cytosol"/>
    <property type="evidence" value="ECO:0007669"/>
    <property type="project" value="TreeGrafter"/>
</dbReference>
<evidence type="ECO:0000256" key="1">
    <source>
        <dbReference type="ARBA" id="ARBA00022676"/>
    </source>
</evidence>
<sequence length="384" mass="39137">MDLDEQGTPAGVTPLPDRALGEHPGALAGLPVDWAALHRVLVVRPDNAGDVVMLGPALRQLRAACPEAHVTLLTSPAGAPAADLLAEVDDVLVASPTWQHAGVAPAPDPAAELELVERVRAGAYDAAVLFTSFSQSPWPPAYVALLAGIPVRLGMSKEFGGALLSTWVPAPEDGLHQVDRAVHLLSRLGLPEPDGTDLRVVVSEAAREQAAAALGATGPYAVVLPGASCSSRRWPAARFRELGGLLTAEGLHVVVAGTPKERALVEAATPAGGTALVGALGLDGLAALLEGAALAVTNNSGGMHLADAVRVPLVALFAGTEEEGQYAPRSTRAAVLRVPTACSPCRAFTCPFTGQTPDGAPPCLDLDPRAVAAAALALTERSAA</sequence>
<dbReference type="InterPro" id="IPR002201">
    <property type="entry name" value="Glyco_trans_9"/>
</dbReference>
<gene>
    <name evidence="3" type="ORF">EV189_0773</name>
</gene>
<dbReference type="SUPFAM" id="SSF53756">
    <property type="entry name" value="UDP-Glycosyltransferase/glycogen phosphorylase"/>
    <property type="match status" value="1"/>
</dbReference>
<keyword evidence="2 3" id="KW-0808">Transferase</keyword>
<protein>
    <submittedName>
        <fullName evidence="3">ADP-heptose:LPS heptosyltransferase</fullName>
    </submittedName>
</protein>